<keyword evidence="4" id="KW-1185">Reference proteome</keyword>
<evidence type="ECO:0000256" key="2">
    <source>
        <dbReference type="SAM" id="Phobius"/>
    </source>
</evidence>
<name>A0ABR4PJM3_9HELO</name>
<feature type="compositionally biased region" description="Basic and acidic residues" evidence="1">
    <location>
        <begin position="1"/>
        <end position="16"/>
    </location>
</feature>
<keyword evidence="2" id="KW-0472">Membrane</keyword>
<keyword evidence="2" id="KW-1133">Transmembrane helix</keyword>
<organism evidence="3 4">
    <name type="scientific">Phlyctema vagabunda</name>
    <dbReference type="NCBI Taxonomy" id="108571"/>
    <lineage>
        <taxon>Eukaryota</taxon>
        <taxon>Fungi</taxon>
        <taxon>Dikarya</taxon>
        <taxon>Ascomycota</taxon>
        <taxon>Pezizomycotina</taxon>
        <taxon>Leotiomycetes</taxon>
        <taxon>Helotiales</taxon>
        <taxon>Dermateaceae</taxon>
        <taxon>Phlyctema</taxon>
    </lineage>
</organism>
<dbReference type="Proteomes" id="UP001629113">
    <property type="component" value="Unassembled WGS sequence"/>
</dbReference>
<comment type="caution">
    <text evidence="3">The sequence shown here is derived from an EMBL/GenBank/DDBJ whole genome shotgun (WGS) entry which is preliminary data.</text>
</comment>
<feature type="compositionally biased region" description="Low complexity" evidence="1">
    <location>
        <begin position="907"/>
        <end position="921"/>
    </location>
</feature>
<proteinExistence type="predicted"/>
<protein>
    <recommendedName>
        <fullName evidence="5">Mcm2 3 5 family protein</fullName>
    </recommendedName>
</protein>
<reference evidence="3 4" key="1">
    <citation type="submission" date="2024-06" db="EMBL/GenBank/DDBJ databases">
        <title>Complete genome of Phlyctema vagabunda strain 19-DSS-EL-015.</title>
        <authorList>
            <person name="Fiorenzani C."/>
        </authorList>
    </citation>
    <scope>NUCLEOTIDE SEQUENCE [LARGE SCALE GENOMIC DNA]</scope>
    <source>
        <strain evidence="3 4">19-DSS-EL-015</strain>
    </source>
</reference>
<gene>
    <name evidence="3" type="ORF">PVAG01_05024</name>
</gene>
<evidence type="ECO:0008006" key="5">
    <source>
        <dbReference type="Google" id="ProtNLM"/>
    </source>
</evidence>
<keyword evidence="2" id="KW-0812">Transmembrane</keyword>
<feature type="transmembrane region" description="Helical" evidence="2">
    <location>
        <begin position="803"/>
        <end position="825"/>
    </location>
</feature>
<feature type="region of interest" description="Disordered" evidence="1">
    <location>
        <begin position="58"/>
        <end position="133"/>
    </location>
</feature>
<feature type="region of interest" description="Disordered" evidence="1">
    <location>
        <begin position="900"/>
        <end position="921"/>
    </location>
</feature>
<sequence length="921" mass="101776">MADQLPDRRSLLRQEETDLSEVSTAVESPTVQSLNEMHRLSYHRMASQDSQVASIFSASEEDNDEQRNVHGLGIMADRRTSSMSIKRVPVASKADSPKPDQSSPKPSHIKNFSSFSFDGKGSPQTPGSANPLLSPAWVRLESGDYTYGYDGTGKAVDGDRDMPRRKITSFHEDLDEGSPEFNNDRGMRTPASSINFNDQDKFGSFAPPCATHEDIHTGRGNWLSISILGLSIYSTVFSGIWMMLALVRPRYGRMIHSGGSLTPSTASIVFALFAKTIELSFVTVFVTFLGQVLSRRSLVKSSRGVTVAEMSMRTWVIQPGFLITHWSHLRHVGVTLLGIITFIAALNSMFYTTASDALVSPHLKYGRWETREMKGRVQTSYANPMFIRDHCETPISDEIDPEASGLTCLSVEHAGQAYHNFLAYMTTWATIRASGEGESTDIAKRPPPVGMLYDNTTVTGSWVETNSSNVTLNYEKYNRMVNNVTVSMPHAGIFSAARARENSILQPAELAGVGEYSLEASVVSPTINVLCVNMSPLELSPLIYVDWPNATTNETLGPGQRVAWPGYQNEVQVRPGETYLNSTVVDDIFQWGEKYERQPPIFPMLPIDYNSLTNVSVSYSDSIYILAKAPEAMTTDYTLCQMRSYLSTNCSTRYNVSGTTGGHIETHCEDPDNDMAYSKSVDIPGGPVLMQSDWRNVISEWALSLSLNTGISNANASTSRLLTQFIPYYPEGAKKTLNTLLPSIGEALGVLAGCTLLLSTTDSSFLHYWEYDSHVLSPGAWQPFNASISSQQYTSGYTQDWQAVFYLVLILVFGMNVFCLVYFFIRAGLVTDFTEPPNLFALAINSPPSHRLGGSCGGGPTGDQLSVDWHVAMDDHTNHVYIKEGGISTAGKDYKLRQRRQGRDLHSMSSYSKLSSHKSWL</sequence>
<feature type="transmembrane region" description="Helical" evidence="2">
    <location>
        <begin position="332"/>
        <end position="351"/>
    </location>
</feature>
<feature type="compositionally biased region" description="Polar residues" evidence="1">
    <location>
        <begin position="110"/>
        <end position="128"/>
    </location>
</feature>
<dbReference type="EMBL" id="JBFCZG010000004">
    <property type="protein sequence ID" value="KAL3423277.1"/>
    <property type="molecule type" value="Genomic_DNA"/>
</dbReference>
<feature type="transmembrane region" description="Helical" evidence="2">
    <location>
        <begin position="267"/>
        <end position="293"/>
    </location>
</feature>
<evidence type="ECO:0000256" key="1">
    <source>
        <dbReference type="SAM" id="MobiDB-lite"/>
    </source>
</evidence>
<feature type="compositionally biased region" description="Polar residues" evidence="1">
    <location>
        <begin position="20"/>
        <end position="31"/>
    </location>
</feature>
<evidence type="ECO:0000313" key="4">
    <source>
        <dbReference type="Proteomes" id="UP001629113"/>
    </source>
</evidence>
<feature type="transmembrane region" description="Helical" evidence="2">
    <location>
        <begin position="222"/>
        <end position="247"/>
    </location>
</feature>
<evidence type="ECO:0000313" key="3">
    <source>
        <dbReference type="EMBL" id="KAL3423277.1"/>
    </source>
</evidence>
<accession>A0ABR4PJM3</accession>
<feature type="region of interest" description="Disordered" evidence="1">
    <location>
        <begin position="1"/>
        <end position="31"/>
    </location>
</feature>